<comment type="similarity">
    <text evidence="6">Belongs to the methyltransferase superfamily. RNA methyltransferase RsmG family.</text>
</comment>
<gene>
    <name evidence="6" type="primary">rsmG</name>
    <name evidence="7" type="ORF">HMPREF9625_02097</name>
</gene>
<protein>
    <recommendedName>
        <fullName evidence="6">Ribosomal RNA small subunit methyltransferase G</fullName>
        <ecNumber evidence="6">2.1.1.-</ecNumber>
    </recommendedName>
    <alternativeName>
        <fullName evidence="6">16S rRNA 7-methylguanosine methyltransferase</fullName>
        <shortName evidence="6">16S rRNA m7G methyltransferase</shortName>
    </alternativeName>
</protein>
<feature type="binding site" evidence="6">
    <location>
        <position position="88"/>
    </location>
    <ligand>
        <name>S-adenosyl-L-methionine</name>
        <dbReference type="ChEBI" id="CHEBI:59789"/>
    </ligand>
</feature>
<accession>G9WL40</accession>
<dbReference type="PANTHER" id="PTHR31760:SF0">
    <property type="entry name" value="S-ADENOSYL-L-METHIONINE-DEPENDENT METHYLTRANSFERASES SUPERFAMILY PROTEIN"/>
    <property type="match status" value="1"/>
</dbReference>
<dbReference type="Pfam" id="PF02527">
    <property type="entry name" value="GidB"/>
    <property type="match status" value="1"/>
</dbReference>
<dbReference type="NCBIfam" id="TIGR00138">
    <property type="entry name" value="rsmG_gidB"/>
    <property type="match status" value="1"/>
</dbReference>
<dbReference type="GO" id="GO:0005829">
    <property type="term" value="C:cytosol"/>
    <property type="evidence" value="ECO:0007669"/>
    <property type="project" value="TreeGrafter"/>
</dbReference>
<dbReference type="HOGENOM" id="CLU_065341_0_0_9"/>
<reference evidence="7" key="1">
    <citation type="submission" date="2011-08" db="EMBL/GenBank/DDBJ databases">
        <authorList>
            <consortium name="The Broad Institute Genome Sequencing Platform"/>
            <person name="Earl A."/>
            <person name="Ward D."/>
            <person name="Feldgarden M."/>
            <person name="Gevers D."/>
            <person name="Sizova M."/>
            <person name="Hazen A."/>
            <person name="Epstein S."/>
            <person name="Young S.K."/>
            <person name="Zeng Q."/>
            <person name="Gargeya S."/>
            <person name="Fitzgerald M."/>
            <person name="Haas B."/>
            <person name="Abouelleil A."/>
            <person name="Alvarado L."/>
            <person name="Arachchi H.M."/>
            <person name="Berlin A."/>
            <person name="Brown A."/>
            <person name="Chapman S.B."/>
            <person name="Chen Z."/>
            <person name="Dunbar C."/>
            <person name="Freedman E."/>
            <person name="Gearin G."/>
            <person name="Gellesch M."/>
            <person name="Goldberg J."/>
            <person name="Griggs A."/>
            <person name="Gujja S."/>
            <person name="Heiman D."/>
            <person name="Howarth C."/>
            <person name="Larson L."/>
            <person name="Lui A."/>
            <person name="MacDonald P.J.P."/>
            <person name="Montmayeur A."/>
            <person name="Murphy C."/>
            <person name="Neiman D."/>
            <person name="Pearson M."/>
            <person name="Priest M."/>
            <person name="Roberts A."/>
            <person name="Saif S."/>
            <person name="Shea T."/>
            <person name="Shenoy N."/>
            <person name="Sisk P."/>
            <person name="Stolte C."/>
            <person name="Sykes S."/>
            <person name="Wortman J."/>
            <person name="Nusbaum C."/>
            <person name="Birren B."/>
        </authorList>
    </citation>
    <scope>NUCLEOTIDE SEQUENCE</scope>
    <source>
        <strain evidence="7">ACB1</strain>
    </source>
</reference>
<dbReference type="GO" id="GO:0070043">
    <property type="term" value="F:rRNA (guanine-N7-)-methyltransferase activity"/>
    <property type="evidence" value="ECO:0007669"/>
    <property type="project" value="UniProtKB-UniRule"/>
</dbReference>
<feature type="binding site" evidence="6">
    <location>
        <position position="93"/>
    </location>
    <ligand>
        <name>S-adenosyl-L-methionine</name>
        <dbReference type="ChEBI" id="CHEBI:59789"/>
    </ligand>
</feature>
<comment type="caution">
    <text evidence="6">Lacks conserved residue(s) required for the propagation of feature annotation.</text>
</comment>
<reference evidence="7" key="2">
    <citation type="submission" date="2013-03" db="EMBL/GenBank/DDBJ databases">
        <title>The Genome Sequence of Oribacterium sp. ACB1.</title>
        <authorList>
            <consortium name="The Broad Institute Genomics Platform"/>
            <consortium name="The Broad Institute Genome Sequencing Center for Infectious Disease"/>
            <person name="Earl A."/>
            <person name="Ward D."/>
            <person name="Feldgarden M."/>
            <person name="Gevers D."/>
            <person name="Sizova M."/>
            <person name="Hazen A."/>
            <person name="Epstein S."/>
            <person name="Walker B."/>
            <person name="Young S."/>
            <person name="Zeng Q."/>
            <person name="Gargeya S."/>
            <person name="Fitzgerald M."/>
            <person name="Haas B."/>
            <person name="Abouelleil A."/>
            <person name="Allen A.W."/>
            <person name="Alvarado L."/>
            <person name="Arachchi H.M."/>
            <person name="Berlin A.M."/>
            <person name="Chapman S.B."/>
            <person name="Gainer-Dewar J."/>
            <person name="Goldberg J."/>
            <person name="Griggs A."/>
            <person name="Gujja S."/>
            <person name="Hansen M."/>
            <person name="Howarth C."/>
            <person name="Imamovic A."/>
            <person name="Ireland A."/>
            <person name="Larimer J."/>
            <person name="McCowan C."/>
            <person name="Murphy C."/>
            <person name="Pearson M."/>
            <person name="Poon T.W."/>
            <person name="Priest M."/>
            <person name="Roberts A."/>
            <person name="Saif S."/>
            <person name="Shea T."/>
            <person name="Sisk P."/>
            <person name="Sykes S."/>
            <person name="Wortman J."/>
            <person name="Nusbaum C."/>
            <person name="Birren B."/>
        </authorList>
    </citation>
    <scope>NUCLEOTIDE SEQUENCE [LARGE SCALE GENOMIC DNA]</scope>
    <source>
        <strain evidence="7">ACB1</strain>
    </source>
</reference>
<dbReference type="PANTHER" id="PTHR31760">
    <property type="entry name" value="S-ADENOSYL-L-METHIONINE-DEPENDENT METHYLTRANSFERASES SUPERFAMILY PROTEIN"/>
    <property type="match status" value="1"/>
</dbReference>
<dbReference type="Proteomes" id="UP000018461">
    <property type="component" value="Unassembled WGS sequence"/>
</dbReference>
<keyword evidence="1 6" id="KW-0963">Cytoplasm</keyword>
<keyword evidence="3 6" id="KW-0489">Methyltransferase</keyword>
<comment type="subcellular location">
    <subcellularLocation>
        <location evidence="6">Cytoplasm</location>
    </subcellularLocation>
</comment>
<keyword evidence="4 6" id="KW-0808">Transferase</keyword>
<evidence type="ECO:0000313" key="7">
    <source>
        <dbReference type="EMBL" id="EHL13284.1"/>
    </source>
</evidence>
<dbReference type="CDD" id="cd02440">
    <property type="entry name" value="AdoMet_MTases"/>
    <property type="match status" value="1"/>
</dbReference>
<keyword evidence="5 6" id="KW-0949">S-adenosyl-L-methionine</keyword>
<keyword evidence="2 6" id="KW-0698">rRNA processing</keyword>
<dbReference type="PIRSF" id="PIRSF003078">
    <property type="entry name" value="GidB"/>
    <property type="match status" value="1"/>
</dbReference>
<feature type="binding site" evidence="6">
    <location>
        <begin position="139"/>
        <end position="140"/>
    </location>
    <ligand>
        <name>S-adenosyl-L-methionine</name>
        <dbReference type="ChEBI" id="CHEBI:59789"/>
    </ligand>
</feature>
<evidence type="ECO:0000256" key="1">
    <source>
        <dbReference type="ARBA" id="ARBA00022490"/>
    </source>
</evidence>
<evidence type="ECO:0000256" key="2">
    <source>
        <dbReference type="ARBA" id="ARBA00022552"/>
    </source>
</evidence>
<keyword evidence="8" id="KW-1185">Reference proteome</keyword>
<evidence type="ECO:0000256" key="4">
    <source>
        <dbReference type="ARBA" id="ARBA00022679"/>
    </source>
</evidence>
<dbReference type="Gene3D" id="3.40.50.150">
    <property type="entry name" value="Vaccinia Virus protein VP39"/>
    <property type="match status" value="1"/>
</dbReference>
<sequence length="249" mass="28219">MAREDFFCRLSTLSKQLGIDLQEVQLQQFYSYYTLLVEKNKVMNLTAITEEDDVIVKHFIDSLAMAKLNVSRETFSNWIEGKRCMDVGTGAGFPGLAIKIAFPGISLSLSDSLQKRIHFLEEVVQKLELKGVDFHHGRAEDLGKNPELREQYDLVFSRAVANLSTLSEYDLPFVKKGGYFLAMKSMDISEEMEKGKKAIYLLGGKLEEILEYRLPETDIGRSLLLIQKIENTAKKYPRKAGIPSKEPLG</sequence>
<comment type="caution">
    <text evidence="7">The sequence shown here is derived from an EMBL/GenBank/DDBJ whole genome shotgun (WGS) entry which is preliminary data.</text>
</comment>
<organism evidence="7 8">
    <name type="scientific">Oribacterium parvum ACB1</name>
    <dbReference type="NCBI Taxonomy" id="796943"/>
    <lineage>
        <taxon>Bacteria</taxon>
        <taxon>Bacillati</taxon>
        <taxon>Bacillota</taxon>
        <taxon>Clostridia</taxon>
        <taxon>Lachnospirales</taxon>
        <taxon>Lachnospiraceae</taxon>
        <taxon>Oribacterium</taxon>
    </lineage>
</organism>
<dbReference type="STRING" id="796943.HMPREF9625_02097"/>
<evidence type="ECO:0000256" key="6">
    <source>
        <dbReference type="HAMAP-Rule" id="MF_00074"/>
    </source>
</evidence>
<dbReference type="FunFam" id="3.40.50.150:FF:000041">
    <property type="entry name" value="Ribosomal RNA small subunit methyltransferase G"/>
    <property type="match status" value="1"/>
</dbReference>
<dbReference type="EMBL" id="AFZC02000002">
    <property type="protein sequence ID" value="EHL13284.1"/>
    <property type="molecule type" value="Genomic_DNA"/>
</dbReference>
<feature type="binding site" evidence="6">
    <location>
        <position position="158"/>
    </location>
    <ligand>
        <name>S-adenosyl-L-methionine</name>
        <dbReference type="ChEBI" id="CHEBI:59789"/>
    </ligand>
</feature>
<dbReference type="SUPFAM" id="SSF53335">
    <property type="entry name" value="S-adenosyl-L-methionine-dependent methyltransferases"/>
    <property type="match status" value="1"/>
</dbReference>
<evidence type="ECO:0000256" key="3">
    <source>
        <dbReference type="ARBA" id="ARBA00022603"/>
    </source>
</evidence>
<dbReference type="AlphaFoldDB" id="G9WL40"/>
<evidence type="ECO:0000256" key="5">
    <source>
        <dbReference type="ARBA" id="ARBA00022691"/>
    </source>
</evidence>
<name>G9WL40_9FIRM</name>
<dbReference type="PATRIC" id="fig|796943.3.peg.456"/>
<dbReference type="EC" id="2.1.1.-" evidence="6"/>
<dbReference type="InterPro" id="IPR029063">
    <property type="entry name" value="SAM-dependent_MTases_sf"/>
</dbReference>
<evidence type="ECO:0000313" key="8">
    <source>
        <dbReference type="Proteomes" id="UP000018461"/>
    </source>
</evidence>
<dbReference type="HAMAP" id="MF_00074">
    <property type="entry name" value="16SrRNA_methyltr_G"/>
    <property type="match status" value="1"/>
</dbReference>
<dbReference type="InterPro" id="IPR003682">
    <property type="entry name" value="rRNA_ssu_MeTfrase_G"/>
</dbReference>
<comment type="function">
    <text evidence="6">Specifically methylates the N7 position of a guanine in 16S rRNA.</text>
</comment>
<proteinExistence type="inferred from homology"/>
<dbReference type="RefSeq" id="WP_009535919.1">
    <property type="nucleotide sequence ID" value="NZ_KE148312.1"/>
</dbReference>